<gene>
    <name evidence="2" type="ORF">ACEZDJ_05040</name>
</gene>
<dbReference type="PANTHER" id="PTHR34301">
    <property type="entry name" value="DNA-BINDING PROTEIN-RELATED"/>
    <property type="match status" value="1"/>
</dbReference>
<organism evidence="2 3">
    <name type="scientific">Streptacidiphilus cavernicola</name>
    <dbReference type="NCBI Taxonomy" id="3342716"/>
    <lineage>
        <taxon>Bacteria</taxon>
        <taxon>Bacillati</taxon>
        <taxon>Actinomycetota</taxon>
        <taxon>Actinomycetes</taxon>
        <taxon>Kitasatosporales</taxon>
        <taxon>Streptomycetaceae</taxon>
        <taxon>Streptacidiphilus</taxon>
    </lineage>
</organism>
<dbReference type="RefSeq" id="WP_084714047.1">
    <property type="nucleotide sequence ID" value="NZ_JBHEZZ010000002.1"/>
</dbReference>
<evidence type="ECO:0000259" key="1">
    <source>
        <dbReference type="SMART" id="SM00382"/>
    </source>
</evidence>
<dbReference type="Gene3D" id="3.40.50.300">
    <property type="entry name" value="P-loop containing nucleotide triphosphate hydrolases"/>
    <property type="match status" value="1"/>
</dbReference>
<comment type="caution">
    <text evidence="2">The sequence shown here is derived from an EMBL/GenBank/DDBJ whole genome shotgun (WGS) entry which is preliminary data.</text>
</comment>
<reference evidence="2 3" key="1">
    <citation type="submission" date="2024-09" db="EMBL/GenBank/DDBJ databases">
        <authorList>
            <person name="Lee S.D."/>
        </authorList>
    </citation>
    <scope>NUCLEOTIDE SEQUENCE [LARGE SCALE GENOMIC DNA]</scope>
    <source>
        <strain evidence="2 3">N1-5</strain>
    </source>
</reference>
<dbReference type="EMBL" id="JBHEZZ010000002">
    <property type="protein sequence ID" value="MFC1400650.1"/>
    <property type="molecule type" value="Genomic_DNA"/>
</dbReference>
<keyword evidence="3" id="KW-1185">Reference proteome</keyword>
<dbReference type="SMART" id="SM00382">
    <property type="entry name" value="AAA"/>
    <property type="match status" value="1"/>
</dbReference>
<evidence type="ECO:0000313" key="2">
    <source>
        <dbReference type="EMBL" id="MFC1400650.1"/>
    </source>
</evidence>
<dbReference type="GO" id="GO:0005524">
    <property type="term" value="F:ATP binding"/>
    <property type="evidence" value="ECO:0007669"/>
    <property type="project" value="UniProtKB-KW"/>
</dbReference>
<dbReference type="InterPro" id="IPR049052">
    <property type="entry name" value="nSTAND1"/>
</dbReference>
<dbReference type="InterPro" id="IPR027417">
    <property type="entry name" value="P-loop_NTPase"/>
</dbReference>
<dbReference type="SUPFAM" id="SSF52540">
    <property type="entry name" value="P-loop containing nucleoside triphosphate hydrolases"/>
    <property type="match status" value="1"/>
</dbReference>
<dbReference type="Proteomes" id="UP001592528">
    <property type="component" value="Unassembled WGS sequence"/>
</dbReference>
<dbReference type="Pfam" id="PF20703">
    <property type="entry name" value="nSTAND1"/>
    <property type="match status" value="1"/>
</dbReference>
<name>A0ABV6UGS4_9ACTN</name>
<accession>A0ABV6UGS4</accession>
<dbReference type="InterPro" id="IPR003593">
    <property type="entry name" value="AAA+_ATPase"/>
</dbReference>
<keyword evidence="2" id="KW-0547">Nucleotide-binding</keyword>
<evidence type="ECO:0000313" key="3">
    <source>
        <dbReference type="Proteomes" id="UP001592528"/>
    </source>
</evidence>
<proteinExistence type="predicted"/>
<feature type="domain" description="AAA+ ATPase" evidence="1">
    <location>
        <begin position="46"/>
        <end position="217"/>
    </location>
</feature>
<sequence length="407" mass="45169">MGPSDKFTRRMQVLRSFSPSAPITNRTLFAGRIEQMNTLISVAYQRGQHAVIYGERGVGKTSLAKVMKEVLDSGSWASYHTCASNDTFGSIWRSILRTCRMSDKKMAVGFTGSPRFHKGSLEDLLPSGDEPSPNDVRLALEVLADGLPESVIFIDEFDRPSDPMVSSLFADTIKILSDQSVAVTVVLVGVADTIDELIAEHASVQRALVQIQMPRMTNQELLEIIRQGMKSASLRVQSKFAARVVELSQGLPHYTHLLSQHAALHVLAEDRVMVANGDFEVAVSNSLTNVSQTVREKYHRSTFSNRENLYQEVLLACALAEKDEMGTFGAPDVRDQLSLVAGKRYEIQAFANHLTNFSAADGPRGGILLKRGTQRRFRYRFIDPLLPPYVLMKGTSEGRIRIPERPS</sequence>
<dbReference type="PANTHER" id="PTHR34301:SF8">
    <property type="entry name" value="ATPASE DOMAIN-CONTAINING PROTEIN"/>
    <property type="match status" value="1"/>
</dbReference>
<protein>
    <submittedName>
        <fullName evidence="2">ATP-binding protein</fullName>
    </submittedName>
</protein>
<keyword evidence="2" id="KW-0067">ATP-binding</keyword>